<proteinExistence type="predicted"/>
<dbReference type="GO" id="GO:0005737">
    <property type="term" value="C:cytoplasm"/>
    <property type="evidence" value="ECO:0007669"/>
    <property type="project" value="TreeGrafter"/>
</dbReference>
<organism evidence="2 3">
    <name type="scientific">Actinophytocola xinjiangensis</name>
    <dbReference type="NCBI Taxonomy" id="485602"/>
    <lineage>
        <taxon>Bacteria</taxon>
        <taxon>Bacillati</taxon>
        <taxon>Actinomycetota</taxon>
        <taxon>Actinomycetes</taxon>
        <taxon>Pseudonocardiales</taxon>
        <taxon>Pseudonocardiaceae</taxon>
    </lineage>
</organism>
<gene>
    <name evidence="2" type="ORF">BLA60_12160</name>
</gene>
<dbReference type="Pfam" id="PF02567">
    <property type="entry name" value="PhzC-PhzF"/>
    <property type="match status" value="1"/>
</dbReference>
<dbReference type="AlphaFoldDB" id="A0A7Z0WNJ2"/>
<evidence type="ECO:0000256" key="1">
    <source>
        <dbReference type="PIRSR" id="PIRSR016184-1"/>
    </source>
</evidence>
<name>A0A7Z0WNJ2_9PSEU</name>
<dbReference type="EMBL" id="MSIF01000004">
    <property type="protein sequence ID" value="OLF11678.1"/>
    <property type="molecule type" value="Genomic_DNA"/>
</dbReference>
<dbReference type="InterPro" id="IPR003719">
    <property type="entry name" value="Phenazine_PhzF-like"/>
</dbReference>
<dbReference type="PANTHER" id="PTHR13774:SF32">
    <property type="entry name" value="ANTISENSE-ENHANCING SEQUENCE 1"/>
    <property type="match status" value="1"/>
</dbReference>
<dbReference type="PIRSF" id="PIRSF016184">
    <property type="entry name" value="PhzC_PhzF"/>
    <property type="match status" value="1"/>
</dbReference>
<dbReference type="Gene3D" id="3.10.310.10">
    <property type="entry name" value="Diaminopimelate Epimerase, Chain A, domain 1"/>
    <property type="match status" value="2"/>
</dbReference>
<dbReference type="RefSeq" id="WP_075132913.1">
    <property type="nucleotide sequence ID" value="NZ_MSIF01000004.1"/>
</dbReference>
<comment type="caution">
    <text evidence="2">The sequence shown here is derived from an EMBL/GenBank/DDBJ whole genome shotgun (WGS) entry which is preliminary data.</text>
</comment>
<keyword evidence="3" id="KW-1185">Reference proteome</keyword>
<feature type="active site" evidence="1">
    <location>
        <position position="46"/>
    </location>
</feature>
<protein>
    <recommendedName>
        <fullName evidence="4">Trans-2,3-dihydro-3-hydroxyanthranilate isomerase</fullName>
    </recommendedName>
</protein>
<dbReference type="NCBIfam" id="TIGR00654">
    <property type="entry name" value="PhzF_family"/>
    <property type="match status" value="1"/>
</dbReference>
<dbReference type="GO" id="GO:0016853">
    <property type="term" value="F:isomerase activity"/>
    <property type="evidence" value="ECO:0007669"/>
    <property type="project" value="TreeGrafter"/>
</dbReference>
<dbReference type="SUPFAM" id="SSF54506">
    <property type="entry name" value="Diaminopimelate epimerase-like"/>
    <property type="match status" value="1"/>
</dbReference>
<reference evidence="2 3" key="1">
    <citation type="submission" date="2016-12" db="EMBL/GenBank/DDBJ databases">
        <title>The draft genome sequence of Actinophytocola xinjiangensis.</title>
        <authorList>
            <person name="Wang W."/>
            <person name="Yuan L."/>
        </authorList>
    </citation>
    <scope>NUCLEOTIDE SEQUENCE [LARGE SCALE GENOMIC DNA]</scope>
    <source>
        <strain evidence="2 3">CGMCC 4.4663</strain>
    </source>
</reference>
<evidence type="ECO:0008006" key="4">
    <source>
        <dbReference type="Google" id="ProtNLM"/>
    </source>
</evidence>
<evidence type="ECO:0000313" key="3">
    <source>
        <dbReference type="Proteomes" id="UP000185696"/>
    </source>
</evidence>
<evidence type="ECO:0000313" key="2">
    <source>
        <dbReference type="EMBL" id="OLF11678.1"/>
    </source>
</evidence>
<dbReference type="Proteomes" id="UP000185696">
    <property type="component" value="Unassembled WGS sequence"/>
</dbReference>
<dbReference type="PANTHER" id="PTHR13774">
    <property type="entry name" value="PHENAZINE BIOSYNTHESIS PROTEIN"/>
    <property type="match status" value="1"/>
</dbReference>
<sequence>MDVDFTLVDVFTDRPFGGNQLAVFPDARQVDPVTMQRLAREFNFSETTFVLPPADPANTCRVRIFTPARELPFAGHPTIGTAAVLAAAGTERDLVLEEGVGPVHISFDGPMIRLHLRSPVYQAPPERPSPAVVARALSLPADAVADTWWAGVGLGFTFVRLTGREWVDRAVFDRAAWARGLADAWSPFLYVLAGEDGALYARSFAPDAGVEEDPATGSAVAALVASLAQRGGRDGVHRVRVDQGVAMGRPSLLHGSATRDQGRLTEVVVGGTAVIVGRGTMTLPLTLPGSDGA</sequence>
<accession>A0A7Z0WNJ2</accession>